<evidence type="ECO:0000313" key="3">
    <source>
        <dbReference type="EMBL" id="KAG6476691.1"/>
    </source>
</evidence>
<feature type="domain" description="HAUS augmin-like complex subunit 6 N-terminal" evidence="2">
    <location>
        <begin position="101"/>
        <end position="269"/>
    </location>
</feature>
<dbReference type="Proteomes" id="UP000734854">
    <property type="component" value="Unassembled WGS sequence"/>
</dbReference>
<dbReference type="AlphaFoldDB" id="A0A8J5F227"/>
<evidence type="ECO:0000313" key="4">
    <source>
        <dbReference type="Proteomes" id="UP000734854"/>
    </source>
</evidence>
<evidence type="ECO:0000259" key="2">
    <source>
        <dbReference type="Pfam" id="PF14661"/>
    </source>
</evidence>
<dbReference type="GO" id="GO:0008017">
    <property type="term" value="F:microtubule binding"/>
    <property type="evidence" value="ECO:0007669"/>
    <property type="project" value="TreeGrafter"/>
</dbReference>
<name>A0A8J5F227_ZINOF</name>
<dbReference type="InterPro" id="IPR026797">
    <property type="entry name" value="HAUS_6"/>
</dbReference>
<gene>
    <name evidence="3" type="ORF">ZIOFF_065937</name>
</gene>
<dbReference type="EMBL" id="JACMSC010000018">
    <property type="protein sequence ID" value="KAG6476691.1"/>
    <property type="molecule type" value="Genomic_DNA"/>
</dbReference>
<proteinExistence type="predicted"/>
<accession>A0A8J5F227</accession>
<dbReference type="PANTHER" id="PTHR16151:SF2">
    <property type="entry name" value="HAUS AUGMIN-LIKE COMPLEX SUBUNIT 6"/>
    <property type="match status" value="1"/>
</dbReference>
<dbReference type="GO" id="GO:0070652">
    <property type="term" value="C:HAUS complex"/>
    <property type="evidence" value="ECO:0007669"/>
    <property type="project" value="InterPro"/>
</dbReference>
<protein>
    <recommendedName>
        <fullName evidence="2">HAUS augmin-like complex subunit 6 N-terminal domain-containing protein</fullName>
    </recommendedName>
</protein>
<dbReference type="PANTHER" id="PTHR16151">
    <property type="entry name" value="HAUS AUGMIN-LIKE COMPLEX SUBUNIT 6"/>
    <property type="match status" value="1"/>
</dbReference>
<keyword evidence="4" id="KW-1185">Reference proteome</keyword>
<reference evidence="3 4" key="1">
    <citation type="submission" date="2020-08" db="EMBL/GenBank/DDBJ databases">
        <title>Plant Genome Project.</title>
        <authorList>
            <person name="Zhang R.-G."/>
        </authorList>
    </citation>
    <scope>NUCLEOTIDE SEQUENCE [LARGE SCALE GENOMIC DNA]</scope>
    <source>
        <tissue evidence="3">Rhizome</tissue>
    </source>
</reference>
<feature type="region of interest" description="Disordered" evidence="1">
    <location>
        <begin position="593"/>
        <end position="614"/>
    </location>
</feature>
<dbReference type="Pfam" id="PF14661">
    <property type="entry name" value="HAUS6_N"/>
    <property type="match status" value="1"/>
</dbReference>
<dbReference type="GO" id="GO:0051225">
    <property type="term" value="P:spindle assembly"/>
    <property type="evidence" value="ECO:0007669"/>
    <property type="project" value="InterPro"/>
</dbReference>
<feature type="compositionally biased region" description="Polar residues" evidence="1">
    <location>
        <begin position="596"/>
        <end position="607"/>
    </location>
</feature>
<dbReference type="InterPro" id="IPR028163">
    <property type="entry name" value="HAUS_6_N"/>
</dbReference>
<dbReference type="GO" id="GO:1990498">
    <property type="term" value="C:mitotic spindle microtubule"/>
    <property type="evidence" value="ECO:0007669"/>
    <property type="project" value="TreeGrafter"/>
</dbReference>
<comment type="caution">
    <text evidence="3">The sequence shown here is derived from an EMBL/GenBank/DDBJ whole genome shotgun (WGS) entry which is preliminary data.</text>
</comment>
<organism evidence="3 4">
    <name type="scientific">Zingiber officinale</name>
    <name type="common">Ginger</name>
    <name type="synonym">Amomum zingiber</name>
    <dbReference type="NCBI Taxonomy" id="94328"/>
    <lineage>
        <taxon>Eukaryota</taxon>
        <taxon>Viridiplantae</taxon>
        <taxon>Streptophyta</taxon>
        <taxon>Embryophyta</taxon>
        <taxon>Tracheophyta</taxon>
        <taxon>Spermatophyta</taxon>
        <taxon>Magnoliopsida</taxon>
        <taxon>Liliopsida</taxon>
        <taxon>Zingiberales</taxon>
        <taxon>Zingiberaceae</taxon>
        <taxon>Zingiber</taxon>
    </lineage>
</organism>
<sequence length="775" mass="85207">MATDREKEREAELESAMYTNCLLLGLDPAVLGVGVGGSRVGHFRHSNPRLGEQLLYFLLSALRGPVQSAKAIRSISTRFGRSLIPLSPVNFESFTFYVLKIVQGIISELEAHGALPRSSSRVSSLATCCGPRFVELLWQLSVHALREVHKRTFTADVTSNPLPASLTDASYLNAAALLPVTKARIALERRKFLGNANIAVHRQAAWSDLAHEMTAEFRSLCAEEAYLQQELEKLQDMRNKAKLEGELWDDRISSSGQNHHLVSKATRLWESLLARQIEALPRREAGINRTALGCGGALGSNSSFSATATPRVAFAAVSPLRHVRMHGLGPTMSLDASREPGRGVCAATHLDALRKPGNQHEVLASGPIEDLIAHREHRYRISGSSLLAAMDLSSNLPHSDVLSVRDSEMSSELDTREKKDLYQVQRQSDALPRMDDRGGRVHPTVDVAEVLRRWTHALQRIHKQSLNLVKANDGEGPDILRSASDGSSIGHSESLAATLAEHRQHLVSIQGLIDQLKETIPTMQQSISELTEEVNNISTPDGFSAQSTTAIQRESIGRPLESITDEVADITSKLSSTQLEKFSNSSTLKLPHLFNLTPNSSAKGTQATRRRPVTTPVNQEVPIQKVATTKHSNDTDGETQESADKYAQNIRRSVREAALSSLSSKLVSQDGGNFDASEHFFISLPTSDFATNQRKQQPTFLSPESQTAQLNTIQDMLNKTNGQKEFTNNSCLFDASIDDTLNQVFSPPLLLESSFFQDAYEDLLGMIISQCIIFF</sequence>
<evidence type="ECO:0000256" key="1">
    <source>
        <dbReference type="SAM" id="MobiDB-lite"/>
    </source>
</evidence>